<keyword evidence="4" id="KW-0378">Hydrolase</keyword>
<gene>
    <name evidence="9" type="ORF">Lysil_2262</name>
</gene>
<dbReference type="GO" id="GO:0008409">
    <property type="term" value="F:5'-3' exonuclease activity"/>
    <property type="evidence" value="ECO:0007669"/>
    <property type="project" value="InterPro"/>
</dbReference>
<feature type="domain" description="DDH" evidence="6">
    <location>
        <begin position="87"/>
        <end position="243"/>
    </location>
</feature>
<name>A0A2K1PZ68_9GAMM</name>
<keyword evidence="10" id="KW-1185">Reference proteome</keyword>
<dbReference type="Pfam" id="PF02272">
    <property type="entry name" value="DHHA1"/>
    <property type="match status" value="1"/>
</dbReference>
<dbReference type="PANTHER" id="PTHR30255">
    <property type="entry name" value="SINGLE-STRANDED-DNA-SPECIFIC EXONUCLEASE RECJ"/>
    <property type="match status" value="1"/>
</dbReference>
<sequence>MADVPSPRADIQLSEHPVIRRREVVQPQGDWPADAPEALRNLHAARGSRSANHAWPRLADLPSPESLLDIDRAVALLHDALDGDRHIVISSDFDCDGATACAVMLRGLRLLGARKVSFAVPDRMRHGYGLTPGFVDELEPLRPELLVTVDHGIACHAGIAAARERGWNVLVTDHHLPGETLPDANAIVDPNRHGDLFPCKMLSGVGVAFYVLSALRAAMRALGDARANDADLSPLLDLVAVGTVADLVPLDACNRALVAAGLRRLRLGKGCVGLRALIEVAGRDASRLSTADLGFAIGPRINAAGRLDDMRLGIRCLVTDDPAEARELARILHEINATRREVQDGMVAEALARVPRTVADVPALCLFDPDWHPGVIGLVASKLVEQHHRPALTFARSEPDSTSLRGSARSIPGVHMRDAIARIDALHPGLIDRFGGHAMAAGLTLDETKLPQFRAAFTDVIAAQLDADVLERVLWSDGSLAIADIDHRLAIALRDGGAWGQGYPEPAFDDVFDVLGTRCVAGKHLALELGRDGRRWRAIQFSGWTADPIPARVRVLYRPAPDDWKGGEAVQLMVLHREPAEDPIGA</sequence>
<comment type="caution">
    <text evidence="9">The sequence shown here is derived from an EMBL/GenBank/DDBJ whole genome shotgun (WGS) entry which is preliminary data.</text>
</comment>
<dbReference type="NCBIfam" id="TIGR00644">
    <property type="entry name" value="recJ"/>
    <property type="match status" value="1"/>
</dbReference>
<evidence type="ECO:0000259" key="6">
    <source>
        <dbReference type="Pfam" id="PF01368"/>
    </source>
</evidence>
<dbReference type="InterPro" id="IPR001667">
    <property type="entry name" value="DDH_dom"/>
</dbReference>
<feature type="domain" description="RecJ OB" evidence="8">
    <location>
        <begin position="477"/>
        <end position="574"/>
    </location>
</feature>
<evidence type="ECO:0000313" key="9">
    <source>
        <dbReference type="EMBL" id="PNS08086.1"/>
    </source>
</evidence>
<dbReference type="EMBL" id="NPZB01000002">
    <property type="protein sequence ID" value="PNS08086.1"/>
    <property type="molecule type" value="Genomic_DNA"/>
</dbReference>
<evidence type="ECO:0000313" key="10">
    <source>
        <dbReference type="Proteomes" id="UP000236220"/>
    </source>
</evidence>
<feature type="domain" description="DHHA1" evidence="7">
    <location>
        <begin position="363"/>
        <end position="462"/>
    </location>
</feature>
<dbReference type="InterPro" id="IPR051673">
    <property type="entry name" value="SSDNA_exonuclease_RecJ"/>
</dbReference>
<evidence type="ECO:0000256" key="3">
    <source>
        <dbReference type="ARBA" id="ARBA00022722"/>
    </source>
</evidence>
<dbReference type="Gene3D" id="3.10.310.30">
    <property type="match status" value="1"/>
</dbReference>
<dbReference type="InterPro" id="IPR041122">
    <property type="entry name" value="RecJ_OB"/>
</dbReference>
<comment type="similarity">
    <text evidence="1">Belongs to the RecJ family.</text>
</comment>
<dbReference type="Pfam" id="PF01368">
    <property type="entry name" value="DHH"/>
    <property type="match status" value="1"/>
</dbReference>
<evidence type="ECO:0000256" key="2">
    <source>
        <dbReference type="ARBA" id="ARBA00019841"/>
    </source>
</evidence>
<organism evidence="9 10">
    <name type="scientific">Solilutibacter silvestris</name>
    <dbReference type="NCBI Taxonomy" id="1645665"/>
    <lineage>
        <taxon>Bacteria</taxon>
        <taxon>Pseudomonadati</taxon>
        <taxon>Pseudomonadota</taxon>
        <taxon>Gammaproteobacteria</taxon>
        <taxon>Lysobacterales</taxon>
        <taxon>Lysobacteraceae</taxon>
        <taxon>Solilutibacter</taxon>
    </lineage>
</organism>
<dbReference type="InterPro" id="IPR004610">
    <property type="entry name" value="RecJ"/>
</dbReference>
<accession>A0A2K1PZ68</accession>
<protein>
    <recommendedName>
        <fullName evidence="2">Single-stranded-DNA-specific exonuclease RecJ</fullName>
    </recommendedName>
</protein>
<keyword evidence="3" id="KW-0540">Nuclease</keyword>
<dbReference type="SUPFAM" id="SSF64182">
    <property type="entry name" value="DHH phosphoesterases"/>
    <property type="match status" value="1"/>
</dbReference>
<dbReference type="Proteomes" id="UP000236220">
    <property type="component" value="Unassembled WGS sequence"/>
</dbReference>
<evidence type="ECO:0000259" key="7">
    <source>
        <dbReference type="Pfam" id="PF02272"/>
    </source>
</evidence>
<reference evidence="9 10" key="1">
    <citation type="submission" date="2017-08" db="EMBL/GenBank/DDBJ databases">
        <title>Lysobacter sylvestris genome.</title>
        <authorList>
            <person name="Zhang D.-C."/>
            <person name="Albuquerque L."/>
            <person name="Franca L."/>
            <person name="Froufe H.J.C."/>
            <person name="Barroso C."/>
            <person name="Egas C."/>
            <person name="Da Costa M."/>
            <person name="Margesin R."/>
        </authorList>
    </citation>
    <scope>NUCLEOTIDE SEQUENCE [LARGE SCALE GENOMIC DNA]</scope>
    <source>
        <strain evidence="9 10">AM20-91</strain>
    </source>
</reference>
<dbReference type="Gene3D" id="3.90.1640.30">
    <property type="match status" value="1"/>
</dbReference>
<dbReference type="PANTHER" id="PTHR30255:SF2">
    <property type="entry name" value="SINGLE-STRANDED-DNA-SPECIFIC EXONUCLEASE RECJ"/>
    <property type="match status" value="1"/>
</dbReference>
<dbReference type="GO" id="GO:0006281">
    <property type="term" value="P:DNA repair"/>
    <property type="evidence" value="ECO:0007669"/>
    <property type="project" value="InterPro"/>
</dbReference>
<dbReference type="InterPro" id="IPR038763">
    <property type="entry name" value="DHH_sf"/>
</dbReference>
<evidence type="ECO:0000259" key="8">
    <source>
        <dbReference type="Pfam" id="PF17768"/>
    </source>
</evidence>
<evidence type="ECO:0000256" key="5">
    <source>
        <dbReference type="ARBA" id="ARBA00022839"/>
    </source>
</evidence>
<dbReference type="InterPro" id="IPR003156">
    <property type="entry name" value="DHHA1_dom"/>
</dbReference>
<proteinExistence type="inferred from homology"/>
<dbReference type="AlphaFoldDB" id="A0A2K1PZ68"/>
<dbReference type="GO" id="GO:0003676">
    <property type="term" value="F:nucleic acid binding"/>
    <property type="evidence" value="ECO:0007669"/>
    <property type="project" value="InterPro"/>
</dbReference>
<keyword evidence="5 9" id="KW-0269">Exonuclease</keyword>
<dbReference type="GO" id="GO:0006310">
    <property type="term" value="P:DNA recombination"/>
    <property type="evidence" value="ECO:0007669"/>
    <property type="project" value="InterPro"/>
</dbReference>
<evidence type="ECO:0000256" key="4">
    <source>
        <dbReference type="ARBA" id="ARBA00022801"/>
    </source>
</evidence>
<evidence type="ECO:0000256" key="1">
    <source>
        <dbReference type="ARBA" id="ARBA00005915"/>
    </source>
</evidence>
<dbReference type="Pfam" id="PF17768">
    <property type="entry name" value="RecJ_OB"/>
    <property type="match status" value="1"/>
</dbReference>